<gene>
    <name evidence="3" type="ORF">ENH88_14280</name>
</gene>
<dbReference type="Gene3D" id="3.40.30.10">
    <property type="entry name" value="Glutaredoxin"/>
    <property type="match status" value="1"/>
</dbReference>
<protein>
    <submittedName>
        <fullName evidence="3">TlpA family protein disulfide reductase</fullName>
    </submittedName>
</protein>
<name>A0A7V1D0S3_9GAMM</name>
<dbReference type="CDD" id="cd02966">
    <property type="entry name" value="TlpA_like_family"/>
    <property type="match status" value="1"/>
</dbReference>
<comment type="caution">
    <text evidence="3">The sequence shown here is derived from an EMBL/GenBank/DDBJ whole genome shotgun (WGS) entry which is preliminary data.</text>
</comment>
<dbReference type="Proteomes" id="UP000886188">
    <property type="component" value="Unassembled WGS sequence"/>
</dbReference>
<dbReference type="InterPro" id="IPR000866">
    <property type="entry name" value="AhpC/TSA"/>
</dbReference>
<dbReference type="EMBL" id="DRGM01000146">
    <property type="protein sequence ID" value="HEA17580.1"/>
    <property type="molecule type" value="Genomic_DNA"/>
</dbReference>
<organism evidence="3">
    <name type="scientific">Pseudoalteromonas prydzensis</name>
    <dbReference type="NCBI Taxonomy" id="182141"/>
    <lineage>
        <taxon>Bacteria</taxon>
        <taxon>Pseudomonadati</taxon>
        <taxon>Pseudomonadota</taxon>
        <taxon>Gammaproteobacteria</taxon>
        <taxon>Alteromonadales</taxon>
        <taxon>Pseudoalteromonadaceae</taxon>
        <taxon>Pseudoalteromonas</taxon>
    </lineage>
</organism>
<feature type="transmembrane region" description="Helical" evidence="1">
    <location>
        <begin position="7"/>
        <end position="24"/>
    </location>
</feature>
<keyword evidence="1" id="KW-0812">Transmembrane</keyword>
<keyword evidence="1" id="KW-1133">Transmembrane helix</keyword>
<dbReference type="PANTHER" id="PTHR42852:SF17">
    <property type="entry name" value="THIOREDOXIN-LIKE PROTEIN HI_1115"/>
    <property type="match status" value="1"/>
</dbReference>
<dbReference type="AlphaFoldDB" id="A0A7V1D0S3"/>
<reference evidence="3" key="1">
    <citation type="journal article" date="2020" name="mSystems">
        <title>Genome- and Community-Level Interaction Insights into Carbon Utilization and Element Cycling Functions of Hydrothermarchaeota in Hydrothermal Sediment.</title>
        <authorList>
            <person name="Zhou Z."/>
            <person name="Liu Y."/>
            <person name="Xu W."/>
            <person name="Pan J."/>
            <person name="Luo Z.H."/>
            <person name="Li M."/>
        </authorList>
    </citation>
    <scope>NUCLEOTIDE SEQUENCE [LARGE SCALE GENOMIC DNA]</scope>
    <source>
        <strain evidence="3">HyVt-346</strain>
    </source>
</reference>
<dbReference type="InterPro" id="IPR036249">
    <property type="entry name" value="Thioredoxin-like_sf"/>
</dbReference>
<dbReference type="SUPFAM" id="SSF52833">
    <property type="entry name" value="Thioredoxin-like"/>
    <property type="match status" value="1"/>
</dbReference>
<dbReference type="Pfam" id="PF00578">
    <property type="entry name" value="AhpC-TSA"/>
    <property type="match status" value="1"/>
</dbReference>
<dbReference type="PROSITE" id="PS51352">
    <property type="entry name" value="THIOREDOXIN_2"/>
    <property type="match status" value="1"/>
</dbReference>
<dbReference type="InterPro" id="IPR013766">
    <property type="entry name" value="Thioredoxin_domain"/>
</dbReference>
<evidence type="ECO:0000256" key="1">
    <source>
        <dbReference type="SAM" id="Phobius"/>
    </source>
</evidence>
<evidence type="ECO:0000313" key="3">
    <source>
        <dbReference type="EMBL" id="HEA17580.1"/>
    </source>
</evidence>
<dbReference type="GO" id="GO:0016491">
    <property type="term" value="F:oxidoreductase activity"/>
    <property type="evidence" value="ECO:0007669"/>
    <property type="project" value="InterPro"/>
</dbReference>
<dbReference type="RefSeq" id="WP_304183130.1">
    <property type="nucleotide sequence ID" value="NZ_DRGM01000146.1"/>
</dbReference>
<dbReference type="InterPro" id="IPR050553">
    <property type="entry name" value="Thioredoxin_ResA/DsbE_sf"/>
</dbReference>
<evidence type="ECO:0000259" key="2">
    <source>
        <dbReference type="PROSITE" id="PS51352"/>
    </source>
</evidence>
<keyword evidence="1" id="KW-0472">Membrane</keyword>
<dbReference type="PANTHER" id="PTHR42852">
    <property type="entry name" value="THIOL:DISULFIDE INTERCHANGE PROTEIN DSBE"/>
    <property type="match status" value="1"/>
</dbReference>
<dbReference type="GO" id="GO:0016209">
    <property type="term" value="F:antioxidant activity"/>
    <property type="evidence" value="ECO:0007669"/>
    <property type="project" value="InterPro"/>
</dbReference>
<feature type="domain" description="Thioredoxin" evidence="2">
    <location>
        <begin position="31"/>
        <end position="152"/>
    </location>
</feature>
<accession>A0A7V1D0S3</accession>
<sequence>MKKITSLLVNIIILVVVFFVVTTYQQRNLLSSDSSPAPYFNLPLLNDSKQRMDIAMLKGNTTVVYFFAPWCTICRYSMPNLEAALVDSDITAIGIALDYKNAQEVAQFIDELKLTMPILLGDKHTQSNYKISAFPTYYVVNEQLQITARAMGYSSQLGITIRAQN</sequence>
<proteinExistence type="predicted"/>